<dbReference type="AlphaFoldDB" id="A0A415EQ17"/>
<name>A0A415EQ17_ENTCA</name>
<protein>
    <submittedName>
        <fullName evidence="1">Uncharacterized protein</fullName>
    </submittedName>
</protein>
<organism evidence="1 2">
    <name type="scientific">Enterococcus casseliflavus</name>
    <name type="common">Enterococcus flavescens</name>
    <dbReference type="NCBI Taxonomy" id="37734"/>
    <lineage>
        <taxon>Bacteria</taxon>
        <taxon>Bacillati</taxon>
        <taxon>Bacillota</taxon>
        <taxon>Bacilli</taxon>
        <taxon>Lactobacillales</taxon>
        <taxon>Enterococcaceae</taxon>
        <taxon>Enterococcus</taxon>
    </lineage>
</organism>
<reference evidence="1 2" key="1">
    <citation type="submission" date="2018-08" db="EMBL/GenBank/DDBJ databases">
        <title>A genome reference for cultivated species of the human gut microbiota.</title>
        <authorList>
            <person name="Zou Y."/>
            <person name="Xue W."/>
            <person name="Luo G."/>
        </authorList>
    </citation>
    <scope>NUCLEOTIDE SEQUENCE [LARGE SCALE GENOMIC DNA]</scope>
    <source>
        <strain evidence="1 2">AF48-16</strain>
    </source>
</reference>
<accession>A0A415EQ17</accession>
<dbReference type="EMBL" id="QRMZ01000020">
    <property type="protein sequence ID" value="RHK05410.1"/>
    <property type="molecule type" value="Genomic_DNA"/>
</dbReference>
<evidence type="ECO:0000313" key="2">
    <source>
        <dbReference type="Proteomes" id="UP000286288"/>
    </source>
</evidence>
<gene>
    <name evidence="1" type="ORF">DW084_14125</name>
</gene>
<sequence>MKKIKLTDNLERINSTDEYTLDPTEKYLIDINEEIEFQLATIMSFQVMGPPPVLKNYHAWLLENNFNVEAPNPTNEIVSQYYGVRPLWKTPYSQGIVVMAENESDYFIVMECSNKNKGYRRAKIIVTLGGCM</sequence>
<evidence type="ECO:0000313" key="1">
    <source>
        <dbReference type="EMBL" id="RHK05410.1"/>
    </source>
</evidence>
<comment type="caution">
    <text evidence="1">The sequence shown here is derived from an EMBL/GenBank/DDBJ whole genome shotgun (WGS) entry which is preliminary data.</text>
</comment>
<dbReference type="Proteomes" id="UP000286288">
    <property type="component" value="Unassembled WGS sequence"/>
</dbReference>
<proteinExistence type="predicted"/>